<comment type="caution">
    <text evidence="13">The sequence shown here is derived from an EMBL/GenBank/DDBJ whole genome shotgun (WGS) entry which is preliminary data.</text>
</comment>
<keyword evidence="6 10" id="KW-0229">DNA integration</keyword>
<dbReference type="GO" id="GO:0006313">
    <property type="term" value="P:DNA transposition"/>
    <property type="evidence" value="ECO:0007669"/>
    <property type="project" value="UniProtKB-UniRule"/>
</dbReference>
<dbReference type="HAMAP" id="MF_01808">
    <property type="entry name" value="Recomb_XerC_XerD"/>
    <property type="match status" value="1"/>
</dbReference>
<dbReference type="InterPro" id="IPR050090">
    <property type="entry name" value="Tyrosine_recombinase_XerCD"/>
</dbReference>
<dbReference type="GO" id="GO:0051301">
    <property type="term" value="P:cell division"/>
    <property type="evidence" value="ECO:0007669"/>
    <property type="project" value="UniProtKB-KW"/>
</dbReference>
<dbReference type="Pfam" id="PF00589">
    <property type="entry name" value="Phage_integrase"/>
    <property type="match status" value="1"/>
</dbReference>
<comment type="subunit">
    <text evidence="10">Forms a cyclic heterotetrameric complex composed of two molecules of XerC and two molecules of XerD.</text>
</comment>
<dbReference type="GO" id="GO:0005737">
    <property type="term" value="C:cytoplasm"/>
    <property type="evidence" value="ECO:0007669"/>
    <property type="project" value="UniProtKB-SubCell"/>
</dbReference>
<dbReference type="SUPFAM" id="SSF56349">
    <property type="entry name" value="DNA breaking-rejoining enzymes"/>
    <property type="match status" value="1"/>
</dbReference>
<dbReference type="InterPro" id="IPR023009">
    <property type="entry name" value="Tyrosine_recombinase_XerC/XerD"/>
</dbReference>
<dbReference type="EMBL" id="RJJR01000001">
    <property type="protein sequence ID" value="RNI39931.1"/>
    <property type="molecule type" value="Genomic_DNA"/>
</dbReference>
<dbReference type="PANTHER" id="PTHR30349">
    <property type="entry name" value="PHAGE INTEGRASE-RELATED"/>
    <property type="match status" value="1"/>
</dbReference>
<comment type="subcellular location">
    <subcellularLocation>
        <location evidence="1 10">Cytoplasm</location>
    </subcellularLocation>
</comment>
<evidence type="ECO:0000256" key="4">
    <source>
        <dbReference type="ARBA" id="ARBA00022618"/>
    </source>
</evidence>
<feature type="domain" description="Core-binding (CB)" evidence="12">
    <location>
        <begin position="1"/>
        <end position="87"/>
    </location>
</feature>
<sequence>MWEPYKKGFKAYLQLEKSLSENSVDAYIHDIEKFTQFLSLHNFEKSPKEIALADLDKFLKWINELGMTTASQARIISGIKAFYKYCLQEQISISNPTELLEAPKLGKHLPDTLSFQEIEQIIASLDLSTPEGTRNKAMIETLYSCGLRVSELVNLKLSCLFFDVGYIRVTGKGDKERLIPIGSSAIKFVKIYLEKIRVHITVIKGNEDIVFLNRRGKILSRVMVFMIVKEAARKAGITKKISPHTFRHSFATHLVEGGADLRAVQEMLGHESITTTEIYTHLDREYLRETLQQFHPSFKGS</sequence>
<dbReference type="Gene3D" id="1.10.443.10">
    <property type="entry name" value="Intergrase catalytic core"/>
    <property type="match status" value="1"/>
</dbReference>
<evidence type="ECO:0000256" key="3">
    <source>
        <dbReference type="ARBA" id="ARBA00022490"/>
    </source>
</evidence>
<dbReference type="Proteomes" id="UP000267223">
    <property type="component" value="Unassembled WGS sequence"/>
</dbReference>
<feature type="active site" evidence="10">
    <location>
        <position position="172"/>
    </location>
</feature>
<keyword evidence="7 10" id="KW-0238">DNA-binding</keyword>
<keyword evidence="5 10" id="KW-0159">Chromosome partition</keyword>
<feature type="active site" evidence="10">
    <location>
        <position position="270"/>
    </location>
</feature>
<accession>A0A3M9NQ52</accession>
<proteinExistence type="inferred from homology"/>
<reference evidence="13 14" key="1">
    <citation type="submission" date="2018-11" db="EMBL/GenBank/DDBJ databases">
        <title>Draft genome sequence of Ferruginibacter sp. BO-59.</title>
        <authorList>
            <person name="Im W.T."/>
        </authorList>
    </citation>
    <scope>NUCLEOTIDE SEQUENCE [LARGE SCALE GENOMIC DNA]</scope>
    <source>
        <strain evidence="13 14">BO-59</strain>
    </source>
</reference>
<evidence type="ECO:0000256" key="9">
    <source>
        <dbReference type="ARBA" id="ARBA00023306"/>
    </source>
</evidence>
<evidence type="ECO:0000256" key="5">
    <source>
        <dbReference type="ARBA" id="ARBA00022829"/>
    </source>
</evidence>
<evidence type="ECO:0000259" key="11">
    <source>
        <dbReference type="PROSITE" id="PS51898"/>
    </source>
</evidence>
<protein>
    <recommendedName>
        <fullName evidence="10">Tyrosine recombinase XerC</fullName>
    </recommendedName>
</protein>
<feature type="domain" description="Tyr recombinase" evidence="11">
    <location>
        <begin position="108"/>
        <end position="292"/>
    </location>
</feature>
<keyword evidence="4 10" id="KW-0132">Cell division</keyword>
<dbReference type="OrthoDB" id="9801717at2"/>
<dbReference type="Gene3D" id="1.10.150.130">
    <property type="match status" value="1"/>
</dbReference>
<dbReference type="GO" id="GO:0003677">
    <property type="term" value="F:DNA binding"/>
    <property type="evidence" value="ECO:0007669"/>
    <property type="project" value="UniProtKB-UniRule"/>
</dbReference>
<dbReference type="CDD" id="cd00798">
    <property type="entry name" value="INT_XerDC_C"/>
    <property type="match status" value="1"/>
</dbReference>
<feature type="active site" evidence="10">
    <location>
        <position position="247"/>
    </location>
</feature>
<dbReference type="InterPro" id="IPR011010">
    <property type="entry name" value="DNA_brk_join_enz"/>
</dbReference>
<dbReference type="InterPro" id="IPR044068">
    <property type="entry name" value="CB"/>
</dbReference>
<dbReference type="GO" id="GO:0007059">
    <property type="term" value="P:chromosome segregation"/>
    <property type="evidence" value="ECO:0007669"/>
    <property type="project" value="UniProtKB-UniRule"/>
</dbReference>
<dbReference type="PROSITE" id="PS51900">
    <property type="entry name" value="CB"/>
    <property type="match status" value="1"/>
</dbReference>
<name>A0A3M9NQ52_9BACT</name>
<evidence type="ECO:0000313" key="14">
    <source>
        <dbReference type="Proteomes" id="UP000267223"/>
    </source>
</evidence>
<feature type="active site" evidence="10">
    <location>
        <position position="244"/>
    </location>
</feature>
<dbReference type="InterPro" id="IPR002104">
    <property type="entry name" value="Integrase_catalytic"/>
</dbReference>
<evidence type="ECO:0000256" key="1">
    <source>
        <dbReference type="ARBA" id="ARBA00004496"/>
    </source>
</evidence>
<evidence type="ECO:0000256" key="2">
    <source>
        <dbReference type="ARBA" id="ARBA00010450"/>
    </source>
</evidence>
<dbReference type="Pfam" id="PF02899">
    <property type="entry name" value="Phage_int_SAM_1"/>
    <property type="match status" value="1"/>
</dbReference>
<comment type="similarity">
    <text evidence="2">Belongs to the 'phage' integrase family. XerD subfamily.</text>
</comment>
<evidence type="ECO:0000259" key="12">
    <source>
        <dbReference type="PROSITE" id="PS51900"/>
    </source>
</evidence>
<keyword evidence="14" id="KW-1185">Reference proteome</keyword>
<comment type="similarity">
    <text evidence="10">Belongs to the 'phage' integrase family. XerC subfamily.</text>
</comment>
<dbReference type="PANTHER" id="PTHR30349:SF81">
    <property type="entry name" value="TYROSINE RECOMBINASE XERC"/>
    <property type="match status" value="1"/>
</dbReference>
<keyword evidence="9 10" id="KW-0131">Cell cycle</keyword>
<feature type="active site" description="O-(3'-phospho-DNA)-tyrosine intermediate" evidence="10">
    <location>
        <position position="279"/>
    </location>
</feature>
<evidence type="ECO:0000256" key="10">
    <source>
        <dbReference type="HAMAP-Rule" id="MF_01808"/>
    </source>
</evidence>
<dbReference type="InterPro" id="IPR013762">
    <property type="entry name" value="Integrase-like_cat_sf"/>
</dbReference>
<dbReference type="RefSeq" id="WP_123118822.1">
    <property type="nucleotide sequence ID" value="NZ_RJJR01000001.1"/>
</dbReference>
<dbReference type="InterPro" id="IPR004107">
    <property type="entry name" value="Integrase_SAM-like_N"/>
</dbReference>
<gene>
    <name evidence="13" type="primary">xerD</name>
    <name evidence="10" type="synonym">xerC</name>
    <name evidence="13" type="ORF">EFY79_01110</name>
</gene>
<dbReference type="GO" id="GO:0009037">
    <property type="term" value="F:tyrosine-based site-specific recombinase activity"/>
    <property type="evidence" value="ECO:0007669"/>
    <property type="project" value="UniProtKB-UniRule"/>
</dbReference>
<feature type="active site" evidence="10">
    <location>
        <position position="148"/>
    </location>
</feature>
<evidence type="ECO:0000256" key="6">
    <source>
        <dbReference type="ARBA" id="ARBA00022908"/>
    </source>
</evidence>
<evidence type="ECO:0000256" key="7">
    <source>
        <dbReference type="ARBA" id="ARBA00023125"/>
    </source>
</evidence>
<dbReference type="NCBIfam" id="NF001399">
    <property type="entry name" value="PRK00283.1"/>
    <property type="match status" value="1"/>
</dbReference>
<keyword evidence="3 10" id="KW-0963">Cytoplasm</keyword>
<dbReference type="InterPro" id="IPR010998">
    <property type="entry name" value="Integrase_recombinase_N"/>
</dbReference>
<dbReference type="NCBIfam" id="TIGR02225">
    <property type="entry name" value="recomb_XerD"/>
    <property type="match status" value="1"/>
</dbReference>
<dbReference type="PROSITE" id="PS51898">
    <property type="entry name" value="TYR_RECOMBINASE"/>
    <property type="match status" value="1"/>
</dbReference>
<evidence type="ECO:0000313" key="13">
    <source>
        <dbReference type="EMBL" id="RNI39931.1"/>
    </source>
</evidence>
<keyword evidence="8 10" id="KW-0233">DNA recombination</keyword>
<comment type="function">
    <text evidence="10">Site-specific tyrosine recombinase, which acts by catalyzing the cutting and rejoining of the recombining DNA molecules. The XerC-XerD complex is essential to convert dimers of the bacterial chromosome into monomers to permit their segregation at cell division. It also contributes to the segregational stability of plasmids.</text>
</comment>
<organism evidence="13 14">
    <name type="scientific">Hanamia caeni</name>
    <dbReference type="NCBI Taxonomy" id="2294116"/>
    <lineage>
        <taxon>Bacteria</taxon>
        <taxon>Pseudomonadati</taxon>
        <taxon>Bacteroidota</taxon>
        <taxon>Chitinophagia</taxon>
        <taxon>Chitinophagales</taxon>
        <taxon>Chitinophagaceae</taxon>
        <taxon>Hanamia</taxon>
    </lineage>
</organism>
<dbReference type="AlphaFoldDB" id="A0A3M9NQ52"/>
<dbReference type="InterPro" id="IPR011932">
    <property type="entry name" value="Recomb_XerD"/>
</dbReference>
<evidence type="ECO:0000256" key="8">
    <source>
        <dbReference type="ARBA" id="ARBA00023172"/>
    </source>
</evidence>